<dbReference type="SUPFAM" id="SSF52743">
    <property type="entry name" value="Subtilisin-like"/>
    <property type="match status" value="1"/>
</dbReference>
<dbReference type="Pfam" id="PF00082">
    <property type="entry name" value="Peptidase_S8"/>
    <property type="match status" value="1"/>
</dbReference>
<organism evidence="8 9">
    <name type="scientific">Sphagnurus paluster</name>
    <dbReference type="NCBI Taxonomy" id="117069"/>
    <lineage>
        <taxon>Eukaryota</taxon>
        <taxon>Fungi</taxon>
        <taxon>Dikarya</taxon>
        <taxon>Basidiomycota</taxon>
        <taxon>Agaricomycotina</taxon>
        <taxon>Agaricomycetes</taxon>
        <taxon>Agaricomycetidae</taxon>
        <taxon>Agaricales</taxon>
        <taxon>Tricholomatineae</taxon>
        <taxon>Lyophyllaceae</taxon>
        <taxon>Sphagnurus</taxon>
    </lineage>
</organism>
<comment type="caution">
    <text evidence="5">Lacks conserved residue(s) required for the propagation of feature annotation.</text>
</comment>
<dbReference type="Gene3D" id="3.40.50.200">
    <property type="entry name" value="Peptidase S8/S53 domain"/>
    <property type="match status" value="1"/>
</dbReference>
<keyword evidence="2" id="KW-0645">Protease</keyword>
<feature type="domain" description="Peptidase S8/S53" evidence="7">
    <location>
        <begin position="117"/>
        <end position="278"/>
    </location>
</feature>
<keyword evidence="6" id="KW-0732">Signal</keyword>
<dbReference type="EMBL" id="JABCKI010005743">
    <property type="protein sequence ID" value="KAG5638816.1"/>
    <property type="molecule type" value="Genomic_DNA"/>
</dbReference>
<dbReference type="PANTHER" id="PTHR43806:SF11">
    <property type="entry name" value="CEREVISIN-RELATED"/>
    <property type="match status" value="1"/>
</dbReference>
<dbReference type="GO" id="GO:0004252">
    <property type="term" value="F:serine-type endopeptidase activity"/>
    <property type="evidence" value="ECO:0007669"/>
    <property type="project" value="InterPro"/>
</dbReference>
<name>A0A9P7K5B6_9AGAR</name>
<dbReference type="InterPro" id="IPR050131">
    <property type="entry name" value="Peptidase_S8_subtilisin-like"/>
</dbReference>
<evidence type="ECO:0000256" key="6">
    <source>
        <dbReference type="SAM" id="SignalP"/>
    </source>
</evidence>
<sequence length="305" mass="31618">MWLFGTLLATIALAVPAFSAPLTNAENFDGRMTGKYIIKLKEGASKSQALDGVEGVNVTSEWTLVRGFAKDAPWGLARIGQSPSLANRDPRQVLINEELYLSLTVSLQTTATAAGRRYGVAKSANIIAVKVLDNKGISGLDWVASSVASSRRPSIASMSLGANNSIPLDEAASSLVKAGIHVTVAAGNAAINANVISPARATGVITVGASTISDARAYISNFGPAVDVFAPGADIISAWIGSETNTNTMTGTSMATPHVAGIVALLIGRDGNTSPSEMLTKVKSLSVKGVLKDIRASFNCFEILN</sequence>
<comment type="similarity">
    <text evidence="1 5">Belongs to the peptidase S8 family.</text>
</comment>
<comment type="caution">
    <text evidence="8">The sequence shown here is derived from an EMBL/GenBank/DDBJ whole genome shotgun (WGS) entry which is preliminary data.</text>
</comment>
<dbReference type="InterPro" id="IPR000209">
    <property type="entry name" value="Peptidase_S8/S53_dom"/>
</dbReference>
<evidence type="ECO:0000256" key="2">
    <source>
        <dbReference type="ARBA" id="ARBA00022670"/>
    </source>
</evidence>
<feature type="chain" id="PRO_5040514433" description="Peptidase S8/S53 domain-containing protein" evidence="6">
    <location>
        <begin position="26"/>
        <end position="305"/>
    </location>
</feature>
<keyword evidence="3" id="KW-0378">Hydrolase</keyword>
<dbReference type="CDD" id="cd04077">
    <property type="entry name" value="Peptidases_S8_PCSK9_ProteinaseK_like"/>
    <property type="match status" value="1"/>
</dbReference>
<dbReference type="GO" id="GO:0006508">
    <property type="term" value="P:proteolysis"/>
    <property type="evidence" value="ECO:0007669"/>
    <property type="project" value="UniProtKB-KW"/>
</dbReference>
<evidence type="ECO:0000313" key="9">
    <source>
        <dbReference type="Proteomes" id="UP000717328"/>
    </source>
</evidence>
<reference evidence="8" key="1">
    <citation type="submission" date="2021-02" db="EMBL/GenBank/DDBJ databases">
        <authorList>
            <person name="Nieuwenhuis M."/>
            <person name="Van De Peppel L.J.J."/>
        </authorList>
    </citation>
    <scope>NUCLEOTIDE SEQUENCE</scope>
    <source>
        <strain evidence="8">D49</strain>
    </source>
</reference>
<dbReference type="AlphaFoldDB" id="A0A9P7K5B6"/>
<dbReference type="PROSITE" id="PS00138">
    <property type="entry name" value="SUBTILASE_SER"/>
    <property type="match status" value="1"/>
</dbReference>
<protein>
    <recommendedName>
        <fullName evidence="7">Peptidase S8/S53 domain-containing protein</fullName>
    </recommendedName>
</protein>
<evidence type="ECO:0000256" key="3">
    <source>
        <dbReference type="ARBA" id="ARBA00022801"/>
    </source>
</evidence>
<dbReference type="InterPro" id="IPR023828">
    <property type="entry name" value="Peptidase_S8_Ser-AS"/>
</dbReference>
<accession>A0A9P7K5B6</accession>
<reference evidence="8" key="2">
    <citation type="submission" date="2021-10" db="EMBL/GenBank/DDBJ databases">
        <title>Phylogenomics reveals ancestral predisposition of the termite-cultivated fungus Termitomyces towards a domesticated lifestyle.</title>
        <authorList>
            <person name="Auxier B."/>
            <person name="Grum-Grzhimaylo A."/>
            <person name="Cardenas M.E."/>
            <person name="Lodge J.D."/>
            <person name="Laessoe T."/>
            <person name="Pedersen O."/>
            <person name="Smith M.E."/>
            <person name="Kuyper T.W."/>
            <person name="Franco-Molano E.A."/>
            <person name="Baroni T.J."/>
            <person name="Aanen D.K."/>
        </authorList>
    </citation>
    <scope>NUCLEOTIDE SEQUENCE</scope>
    <source>
        <strain evidence="8">D49</strain>
    </source>
</reference>
<evidence type="ECO:0000313" key="8">
    <source>
        <dbReference type="EMBL" id="KAG5638816.1"/>
    </source>
</evidence>
<feature type="signal peptide" evidence="6">
    <location>
        <begin position="1"/>
        <end position="25"/>
    </location>
</feature>
<evidence type="ECO:0000256" key="4">
    <source>
        <dbReference type="ARBA" id="ARBA00022825"/>
    </source>
</evidence>
<dbReference type="InterPro" id="IPR036852">
    <property type="entry name" value="Peptidase_S8/S53_dom_sf"/>
</dbReference>
<evidence type="ECO:0000256" key="1">
    <source>
        <dbReference type="ARBA" id="ARBA00011073"/>
    </source>
</evidence>
<evidence type="ECO:0000256" key="5">
    <source>
        <dbReference type="PROSITE-ProRule" id="PRU01240"/>
    </source>
</evidence>
<keyword evidence="4" id="KW-0720">Serine protease</keyword>
<dbReference type="GO" id="GO:0005615">
    <property type="term" value="C:extracellular space"/>
    <property type="evidence" value="ECO:0007669"/>
    <property type="project" value="TreeGrafter"/>
</dbReference>
<dbReference type="OrthoDB" id="19448at2759"/>
<dbReference type="PANTHER" id="PTHR43806">
    <property type="entry name" value="PEPTIDASE S8"/>
    <property type="match status" value="1"/>
</dbReference>
<dbReference type="Proteomes" id="UP000717328">
    <property type="component" value="Unassembled WGS sequence"/>
</dbReference>
<dbReference type="PROSITE" id="PS51892">
    <property type="entry name" value="SUBTILASE"/>
    <property type="match status" value="1"/>
</dbReference>
<proteinExistence type="inferred from homology"/>
<keyword evidence="9" id="KW-1185">Reference proteome</keyword>
<gene>
    <name evidence="8" type="ORF">H0H81_009789</name>
</gene>
<dbReference type="InterPro" id="IPR034193">
    <property type="entry name" value="PCSK9_ProteinaseK-like"/>
</dbReference>
<evidence type="ECO:0000259" key="7">
    <source>
        <dbReference type="Pfam" id="PF00082"/>
    </source>
</evidence>